<evidence type="ECO:0000259" key="1">
    <source>
        <dbReference type="PROSITE" id="PS50191"/>
    </source>
</evidence>
<dbReference type="InterPro" id="IPR001251">
    <property type="entry name" value="CRAL-TRIO_dom"/>
</dbReference>
<dbReference type="CDD" id="cd00170">
    <property type="entry name" value="SEC14"/>
    <property type="match status" value="1"/>
</dbReference>
<dbReference type="EMBL" id="VRMN01000008">
    <property type="protein sequence ID" value="KAA8492956.1"/>
    <property type="molecule type" value="Genomic_DNA"/>
</dbReference>
<dbReference type="AlphaFoldDB" id="A0A5J4YNR3"/>
<proteinExistence type="predicted"/>
<keyword evidence="3" id="KW-1185">Reference proteome</keyword>
<accession>A0A5J4YNR3</accession>
<protein>
    <submittedName>
        <fullName evidence="2">Random slug protein 5</fullName>
    </submittedName>
</protein>
<comment type="caution">
    <text evidence="2">The sequence shown here is derived from an EMBL/GenBank/DDBJ whole genome shotgun (WGS) entry which is preliminary data.</text>
</comment>
<dbReference type="Gene3D" id="3.40.525.10">
    <property type="entry name" value="CRAL-TRIO lipid binding domain"/>
    <property type="match status" value="1"/>
</dbReference>
<dbReference type="PROSITE" id="PS50191">
    <property type="entry name" value="CRAL_TRIO"/>
    <property type="match status" value="1"/>
</dbReference>
<dbReference type="PANTHER" id="PTHR45824">
    <property type="entry name" value="GH16843P"/>
    <property type="match status" value="1"/>
</dbReference>
<dbReference type="GO" id="GO:0008526">
    <property type="term" value="F:phosphatidylinositol transfer activity"/>
    <property type="evidence" value="ECO:0007669"/>
    <property type="project" value="TreeGrafter"/>
</dbReference>
<dbReference type="InterPro" id="IPR036865">
    <property type="entry name" value="CRAL-TRIO_dom_sf"/>
</dbReference>
<dbReference type="OMA" id="WIFSLAG"/>
<dbReference type="OrthoDB" id="75724at2759"/>
<dbReference type="InterPro" id="IPR036273">
    <property type="entry name" value="CRAL/TRIO_N_dom_sf"/>
</dbReference>
<dbReference type="PANTHER" id="PTHR45824:SF29">
    <property type="entry name" value="GH16843P"/>
    <property type="match status" value="1"/>
</dbReference>
<dbReference type="SUPFAM" id="SSF52087">
    <property type="entry name" value="CRAL/TRIO domain"/>
    <property type="match status" value="1"/>
</dbReference>
<dbReference type="Pfam" id="PF00650">
    <property type="entry name" value="CRAL_TRIO"/>
    <property type="match status" value="1"/>
</dbReference>
<dbReference type="Proteomes" id="UP000324585">
    <property type="component" value="Unassembled WGS sequence"/>
</dbReference>
<feature type="domain" description="CRAL-TRIO" evidence="1">
    <location>
        <begin position="94"/>
        <end position="226"/>
    </location>
</feature>
<name>A0A5J4YNR3_PORPP</name>
<dbReference type="InterPro" id="IPR052578">
    <property type="entry name" value="PI_Transfer_CRAL-TRIO"/>
</dbReference>
<sequence>MGDVADGASVAAENAAAQRILSQLYGEKMLVDAAAQTFCTGTTVKRFLRAHRGVEEDAKAALIQTLLWRANNRPHRRVCAACAKDPRAHPLRPVGLCKLGRPVVYGSLLGSSLPEGSVMADIDDHIIHLLEWIFSLAGTGAGAVWIVDLHGFCASTVDPLAVQSSILLLTRHYPEVLGALCIVDSPLIFLGTWKALKTQIPPVSLNKVSLVRYRDADAKFQELLPQPVADRVRVEMEDARNPEIMAVKQWWDTPPEPPVRSPGRTIQS</sequence>
<gene>
    <name evidence="2" type="ORF">FVE85_9228</name>
</gene>
<evidence type="ECO:0000313" key="3">
    <source>
        <dbReference type="Proteomes" id="UP000324585"/>
    </source>
</evidence>
<dbReference type="SUPFAM" id="SSF46938">
    <property type="entry name" value="CRAL/TRIO N-terminal domain"/>
    <property type="match status" value="1"/>
</dbReference>
<organism evidence="2 3">
    <name type="scientific">Porphyridium purpureum</name>
    <name type="common">Red alga</name>
    <name type="synonym">Porphyridium cruentum</name>
    <dbReference type="NCBI Taxonomy" id="35688"/>
    <lineage>
        <taxon>Eukaryota</taxon>
        <taxon>Rhodophyta</taxon>
        <taxon>Bangiophyceae</taxon>
        <taxon>Porphyridiales</taxon>
        <taxon>Porphyridiaceae</taxon>
        <taxon>Porphyridium</taxon>
    </lineage>
</organism>
<evidence type="ECO:0000313" key="2">
    <source>
        <dbReference type="EMBL" id="KAA8492956.1"/>
    </source>
</evidence>
<reference evidence="3" key="1">
    <citation type="journal article" date="2019" name="Nat. Commun.">
        <title>Expansion of phycobilisome linker gene families in mesophilic red algae.</title>
        <authorList>
            <person name="Lee J."/>
            <person name="Kim D."/>
            <person name="Bhattacharya D."/>
            <person name="Yoon H.S."/>
        </authorList>
    </citation>
    <scope>NUCLEOTIDE SEQUENCE [LARGE SCALE GENOMIC DNA]</scope>
    <source>
        <strain evidence="3">CCMP 1328</strain>
    </source>
</reference>